<gene>
    <name evidence="2" type="ORF">PoB_005366300</name>
</gene>
<protein>
    <submittedName>
        <fullName evidence="2">Uncharacterized protein</fullName>
    </submittedName>
</protein>
<evidence type="ECO:0000313" key="3">
    <source>
        <dbReference type="Proteomes" id="UP000735302"/>
    </source>
</evidence>
<feature type="region of interest" description="Disordered" evidence="1">
    <location>
        <begin position="1"/>
        <end position="70"/>
    </location>
</feature>
<name>A0AAV4C5J2_9GAST</name>
<organism evidence="2 3">
    <name type="scientific">Plakobranchus ocellatus</name>
    <dbReference type="NCBI Taxonomy" id="259542"/>
    <lineage>
        <taxon>Eukaryota</taxon>
        <taxon>Metazoa</taxon>
        <taxon>Spiralia</taxon>
        <taxon>Lophotrochozoa</taxon>
        <taxon>Mollusca</taxon>
        <taxon>Gastropoda</taxon>
        <taxon>Heterobranchia</taxon>
        <taxon>Euthyneura</taxon>
        <taxon>Panpulmonata</taxon>
        <taxon>Sacoglossa</taxon>
        <taxon>Placobranchoidea</taxon>
        <taxon>Plakobranchidae</taxon>
        <taxon>Plakobranchus</taxon>
    </lineage>
</organism>
<evidence type="ECO:0000256" key="1">
    <source>
        <dbReference type="SAM" id="MobiDB-lite"/>
    </source>
</evidence>
<comment type="caution">
    <text evidence="2">The sequence shown here is derived from an EMBL/GenBank/DDBJ whole genome shotgun (WGS) entry which is preliminary data.</text>
</comment>
<evidence type="ECO:0000313" key="2">
    <source>
        <dbReference type="EMBL" id="GFO27158.1"/>
    </source>
</evidence>
<feature type="compositionally biased region" description="Basic and acidic residues" evidence="1">
    <location>
        <begin position="17"/>
        <end position="32"/>
    </location>
</feature>
<reference evidence="2 3" key="1">
    <citation type="journal article" date="2021" name="Elife">
        <title>Chloroplast acquisition without the gene transfer in kleptoplastic sea slugs, Plakobranchus ocellatus.</title>
        <authorList>
            <person name="Maeda T."/>
            <person name="Takahashi S."/>
            <person name="Yoshida T."/>
            <person name="Shimamura S."/>
            <person name="Takaki Y."/>
            <person name="Nagai Y."/>
            <person name="Toyoda A."/>
            <person name="Suzuki Y."/>
            <person name="Arimoto A."/>
            <person name="Ishii H."/>
            <person name="Satoh N."/>
            <person name="Nishiyama T."/>
            <person name="Hasebe M."/>
            <person name="Maruyama T."/>
            <person name="Minagawa J."/>
            <person name="Obokata J."/>
            <person name="Shigenobu S."/>
        </authorList>
    </citation>
    <scope>NUCLEOTIDE SEQUENCE [LARGE SCALE GENOMIC DNA]</scope>
</reference>
<sequence>MPGNGQCPPHGLGFQASERKRLTARQGRRECGIKLVAGVPPSSDAVGGRRGSSVTSKQGRHPPAREMEQS</sequence>
<dbReference type="EMBL" id="BLXT01005884">
    <property type="protein sequence ID" value="GFO27158.1"/>
    <property type="molecule type" value="Genomic_DNA"/>
</dbReference>
<keyword evidence="3" id="KW-1185">Reference proteome</keyword>
<dbReference type="AlphaFoldDB" id="A0AAV4C5J2"/>
<accession>A0AAV4C5J2</accession>
<dbReference type="Proteomes" id="UP000735302">
    <property type="component" value="Unassembled WGS sequence"/>
</dbReference>
<proteinExistence type="predicted"/>